<evidence type="ECO:0000256" key="1">
    <source>
        <dbReference type="ARBA" id="ARBA00022801"/>
    </source>
</evidence>
<name>A0ABP9VG27_9DEIO</name>
<reference evidence="3 4" key="1">
    <citation type="submission" date="2024-02" db="EMBL/GenBank/DDBJ databases">
        <title>Deinococcus xinjiangensis NBRC 107630.</title>
        <authorList>
            <person name="Ichikawa N."/>
            <person name="Katano-Makiyama Y."/>
            <person name="Hidaka K."/>
        </authorList>
    </citation>
    <scope>NUCLEOTIDE SEQUENCE [LARGE SCALE GENOMIC DNA]</scope>
    <source>
        <strain evidence="3 4">NBRC 107630</strain>
    </source>
</reference>
<dbReference type="Gene3D" id="1.10.3210.10">
    <property type="entry name" value="Hypothetical protein af1432"/>
    <property type="match status" value="1"/>
</dbReference>
<evidence type="ECO:0000313" key="4">
    <source>
        <dbReference type="Proteomes" id="UP001458946"/>
    </source>
</evidence>
<dbReference type="Proteomes" id="UP001458946">
    <property type="component" value="Unassembled WGS sequence"/>
</dbReference>
<evidence type="ECO:0000313" key="3">
    <source>
        <dbReference type="EMBL" id="GAA5504167.1"/>
    </source>
</evidence>
<keyword evidence="1" id="KW-0378">Hydrolase</keyword>
<sequence length="295" mass="33121">MARTWDRTREGGARLTYASYGALLKYPQHSGLVVKEPKDCAQKKFNYFLSDKELAEGVRKGLGLEQLEPGRFRRHPLVYVMEAADDICYRVVDAEDAYDANLLSKTQLCELYAPLLEKACNELEEMDVSELRARAIGKFVQGVQKVMSDRLDDLAEGKLEDDLLSMAMEQDLTINNAVRELKKLAEKHVYVDQRILQIEAAGFKILGGLLDELLEAMPLGVKKVDLLPKGSAKKVRQLFPAKYLVKDKDSKGSVDDLLVKLSAYERVLAMTDFVSGMTDSYALELHQTLTGVRTP</sequence>
<dbReference type="InterPro" id="IPR027432">
    <property type="entry name" value="dGTP_triphosphohydrolase_C"/>
</dbReference>
<proteinExistence type="predicted"/>
<accession>A0ABP9VG27</accession>
<gene>
    <name evidence="3" type="primary">dgt_2</name>
    <name evidence="3" type="ORF">Dxin01_03936</name>
</gene>
<dbReference type="Gene3D" id="1.10.3550.10">
    <property type="entry name" value="eoxyguanosinetriphosphate triphosphohydrolase domain-like"/>
    <property type="match status" value="1"/>
</dbReference>
<organism evidence="3 4">
    <name type="scientific">Deinococcus xinjiangensis</name>
    <dbReference type="NCBI Taxonomy" id="457454"/>
    <lineage>
        <taxon>Bacteria</taxon>
        <taxon>Thermotogati</taxon>
        <taxon>Deinococcota</taxon>
        <taxon>Deinococci</taxon>
        <taxon>Deinococcales</taxon>
        <taxon>Deinococcaceae</taxon>
        <taxon>Deinococcus</taxon>
    </lineage>
</organism>
<protein>
    <submittedName>
        <fullName evidence="3">Deoxyguanosinetriphosphate triphosphohydrolase</fullName>
    </submittedName>
</protein>
<dbReference type="Pfam" id="PF13286">
    <property type="entry name" value="HD_assoc"/>
    <property type="match status" value="1"/>
</dbReference>
<dbReference type="InterPro" id="IPR026875">
    <property type="entry name" value="PHydrolase_assoc_dom"/>
</dbReference>
<keyword evidence="4" id="KW-1185">Reference proteome</keyword>
<feature type="domain" description="Phosphohydrolase-associated" evidence="2">
    <location>
        <begin position="174"/>
        <end position="287"/>
    </location>
</feature>
<evidence type="ECO:0000259" key="2">
    <source>
        <dbReference type="Pfam" id="PF13286"/>
    </source>
</evidence>
<dbReference type="SUPFAM" id="SSF109604">
    <property type="entry name" value="HD-domain/PDEase-like"/>
    <property type="match status" value="1"/>
</dbReference>
<dbReference type="EMBL" id="BAABRN010000093">
    <property type="protein sequence ID" value="GAA5504167.1"/>
    <property type="molecule type" value="Genomic_DNA"/>
</dbReference>
<comment type="caution">
    <text evidence="3">The sequence shown here is derived from an EMBL/GenBank/DDBJ whole genome shotgun (WGS) entry which is preliminary data.</text>
</comment>